<protein>
    <recommendedName>
        <fullName evidence="7">Probable inorganic carbon transporter subunit DabB</fullName>
    </recommendedName>
</protein>
<keyword evidence="4 7" id="KW-0812">Transmembrane</keyword>
<dbReference type="GO" id="GO:0003954">
    <property type="term" value="F:NADH dehydrogenase activity"/>
    <property type="evidence" value="ECO:0007669"/>
    <property type="project" value="TreeGrafter"/>
</dbReference>
<feature type="transmembrane region" description="Helical" evidence="7">
    <location>
        <begin position="264"/>
        <end position="286"/>
    </location>
</feature>
<dbReference type="RefSeq" id="WP_128199658.1">
    <property type="nucleotide sequence ID" value="NZ_SACT01000006.1"/>
</dbReference>
<comment type="similarity">
    <text evidence="7">Belongs to the inorganic carbon transporter (TC 9.A.2) DabB family.</text>
</comment>
<feature type="transmembrane region" description="Helical" evidence="7">
    <location>
        <begin position="410"/>
        <end position="431"/>
    </location>
</feature>
<feature type="domain" description="NADH:quinone oxidoreductase/Mrp antiporter transmembrane" evidence="9">
    <location>
        <begin position="123"/>
        <end position="347"/>
    </location>
</feature>
<proteinExistence type="inferred from homology"/>
<feature type="transmembrane region" description="Helical" evidence="7">
    <location>
        <begin position="239"/>
        <end position="258"/>
    </location>
</feature>
<comment type="caution">
    <text evidence="11">The sequence shown here is derived from an EMBL/GenBank/DDBJ whole genome shotgun (WGS) entry which is preliminary data.</text>
</comment>
<gene>
    <name evidence="7" type="primary">dabB</name>
    <name evidence="11" type="ORF">ENE75_17735</name>
</gene>
<reference evidence="11 12" key="1">
    <citation type="submission" date="2019-01" db="EMBL/GenBank/DDBJ databases">
        <authorList>
            <person name="Chen W.-M."/>
        </authorList>
    </citation>
    <scope>NUCLEOTIDE SEQUENCE [LARGE SCALE GENOMIC DNA]</scope>
    <source>
        <strain evidence="11 12">ICH-3</strain>
    </source>
</reference>
<dbReference type="OrthoDB" id="9811798at2"/>
<dbReference type="InterPro" id="IPR003945">
    <property type="entry name" value="NU5C-like"/>
</dbReference>
<dbReference type="AlphaFoldDB" id="A0A437JSX4"/>
<evidence type="ECO:0000256" key="5">
    <source>
        <dbReference type="ARBA" id="ARBA00022989"/>
    </source>
</evidence>
<evidence type="ECO:0000256" key="2">
    <source>
        <dbReference type="ARBA" id="ARBA00022448"/>
    </source>
</evidence>
<dbReference type="HAMAP" id="MF_00862">
    <property type="entry name" value="DabB"/>
    <property type="match status" value="1"/>
</dbReference>
<evidence type="ECO:0000259" key="10">
    <source>
        <dbReference type="Pfam" id="PF00662"/>
    </source>
</evidence>
<dbReference type="PRINTS" id="PR01434">
    <property type="entry name" value="NADHDHGNASE5"/>
</dbReference>
<comment type="subunit">
    <text evidence="7">Forms a complex with DabA.</text>
</comment>
<dbReference type="EMBL" id="SACT01000006">
    <property type="protein sequence ID" value="RVT50148.1"/>
    <property type="molecule type" value="Genomic_DNA"/>
</dbReference>
<organism evidence="11 12">
    <name type="scientific">Rubrivivax albus</name>
    <dbReference type="NCBI Taxonomy" id="2499835"/>
    <lineage>
        <taxon>Bacteria</taxon>
        <taxon>Pseudomonadati</taxon>
        <taxon>Pseudomonadota</taxon>
        <taxon>Betaproteobacteria</taxon>
        <taxon>Burkholderiales</taxon>
        <taxon>Sphaerotilaceae</taxon>
        <taxon>Rubrivivax</taxon>
    </lineage>
</organism>
<dbReference type="GO" id="GO:0012505">
    <property type="term" value="C:endomembrane system"/>
    <property type="evidence" value="ECO:0007669"/>
    <property type="project" value="UniProtKB-SubCell"/>
</dbReference>
<feature type="transmembrane region" description="Helical" evidence="7">
    <location>
        <begin position="41"/>
        <end position="61"/>
    </location>
</feature>
<evidence type="ECO:0000313" key="11">
    <source>
        <dbReference type="EMBL" id="RVT50148.1"/>
    </source>
</evidence>
<evidence type="ECO:0000256" key="4">
    <source>
        <dbReference type="ARBA" id="ARBA00022692"/>
    </source>
</evidence>
<feature type="transmembrane region" description="Helical" evidence="7">
    <location>
        <begin position="202"/>
        <end position="219"/>
    </location>
</feature>
<dbReference type="Pfam" id="PF00361">
    <property type="entry name" value="Proton_antipo_M"/>
    <property type="match status" value="1"/>
</dbReference>
<evidence type="ECO:0000256" key="6">
    <source>
        <dbReference type="ARBA" id="ARBA00023136"/>
    </source>
</evidence>
<evidence type="ECO:0000256" key="1">
    <source>
        <dbReference type="ARBA" id="ARBA00004127"/>
    </source>
</evidence>
<feature type="transmembrane region" description="Helical" evidence="7">
    <location>
        <begin position="161"/>
        <end position="182"/>
    </location>
</feature>
<evidence type="ECO:0000259" key="9">
    <source>
        <dbReference type="Pfam" id="PF00361"/>
    </source>
</evidence>
<keyword evidence="12" id="KW-1185">Reference proteome</keyword>
<evidence type="ECO:0000256" key="7">
    <source>
        <dbReference type="HAMAP-Rule" id="MF_00862"/>
    </source>
</evidence>
<feature type="transmembrane region" description="Helical" evidence="7">
    <location>
        <begin position="73"/>
        <end position="90"/>
    </location>
</feature>
<dbReference type="InterPro" id="IPR001516">
    <property type="entry name" value="Proton_antipo_N"/>
</dbReference>
<feature type="domain" description="NADH-Ubiquinone oxidoreductase (complex I) chain 5 N-terminal" evidence="10">
    <location>
        <begin position="63"/>
        <end position="106"/>
    </location>
</feature>
<accession>A0A437JSX4</accession>
<feature type="transmembrane region" description="Helical" evidence="7">
    <location>
        <begin position="110"/>
        <end position="140"/>
    </location>
</feature>
<evidence type="ECO:0000313" key="12">
    <source>
        <dbReference type="Proteomes" id="UP000288178"/>
    </source>
</evidence>
<dbReference type="PANTHER" id="PTHR42829:SF1">
    <property type="entry name" value="INORGANIC CARBON TRANSPORTER SUBUNIT DABB-RELATED"/>
    <property type="match status" value="1"/>
</dbReference>
<keyword evidence="6 7" id="KW-0472">Membrane</keyword>
<sequence>MLESLPSPLLALLLALPAALHGVAALTAHRSPRDTAWWRAEAASAVGAGLGALLLVLALLSGTTVSAGLRLDAPGATVLLLVGFVGWVIVRFSHRYLQGERGERRYLALISATLAAVSLVLVADHLLLLAAAWIGTSLTLHRLLRFYAERPAARMAAHKKFLAGRIADAALLGAIAVLGAAYGTLSLDAMLAAAAAQGVPPLAQAGLLLLVVTALLKCAQMPLHGWLIQVMEAPTPVSALLHAGVVNLGGFVLIRFAPMLAEAMPAQVLLAVAATATVVMATLVMGTRISVKVMLAWSTVAQMGFMLLQVALGLPAMALLHLVAHSLYKAHAFLSAGGVAQRRQALRLTAPAAPPSATRWALAAMASVATVVGTGLATGTLPTPAAALAGAVLAAALSPLLAAGRVAPALGVAAGWLAGHALASAVVTPVAAAPAGLVIIVAVALAALFVLQALIALRPAAAWVRRLHPWAYGGFHLDEHVSAWLFARWPIPPAPAALPPSPATEGARA</sequence>
<evidence type="ECO:0000256" key="3">
    <source>
        <dbReference type="ARBA" id="ARBA00022475"/>
    </source>
</evidence>
<dbReference type="PANTHER" id="PTHR42829">
    <property type="entry name" value="NADH-UBIQUINONE OXIDOREDUCTASE CHAIN 5"/>
    <property type="match status" value="1"/>
</dbReference>
<dbReference type="GO" id="GO:0005886">
    <property type="term" value="C:plasma membrane"/>
    <property type="evidence" value="ECO:0007669"/>
    <property type="project" value="UniProtKB-SubCell"/>
</dbReference>
<dbReference type="InterPro" id="IPR001750">
    <property type="entry name" value="ND/Mrp_TM"/>
</dbReference>
<comment type="subcellular location">
    <subcellularLocation>
        <location evidence="7">Cell membrane</location>
        <topology evidence="7">Multi-pass membrane protein</topology>
    </subcellularLocation>
    <subcellularLocation>
        <location evidence="1">Endomembrane system</location>
        <topology evidence="1">Multi-pass membrane protein</topology>
    </subcellularLocation>
    <subcellularLocation>
        <location evidence="8">Membrane</location>
        <topology evidence="8">Multi-pass membrane protein</topology>
    </subcellularLocation>
</comment>
<dbReference type="Proteomes" id="UP000288178">
    <property type="component" value="Unassembled WGS sequence"/>
</dbReference>
<dbReference type="GO" id="GO:0015990">
    <property type="term" value="P:electron transport coupled proton transport"/>
    <property type="evidence" value="ECO:0007669"/>
    <property type="project" value="TreeGrafter"/>
</dbReference>
<dbReference type="InterPro" id="IPR046396">
    <property type="entry name" value="Transporter_DabB"/>
</dbReference>
<evidence type="ECO:0000256" key="8">
    <source>
        <dbReference type="RuleBase" id="RU000320"/>
    </source>
</evidence>
<keyword evidence="3 7" id="KW-1003">Cell membrane</keyword>
<comment type="function">
    <text evidence="7">Part of an energy-coupled inorganic carbon pump.</text>
</comment>
<dbReference type="NCBIfam" id="NF006029">
    <property type="entry name" value="PRK08168.1"/>
    <property type="match status" value="1"/>
</dbReference>
<feature type="transmembrane region" description="Helical" evidence="7">
    <location>
        <begin position="385"/>
        <end position="403"/>
    </location>
</feature>
<feature type="transmembrane region" description="Helical" evidence="7">
    <location>
        <begin position="437"/>
        <end position="457"/>
    </location>
</feature>
<dbReference type="GO" id="GO:0042773">
    <property type="term" value="P:ATP synthesis coupled electron transport"/>
    <property type="evidence" value="ECO:0007669"/>
    <property type="project" value="InterPro"/>
</dbReference>
<keyword evidence="5 7" id="KW-1133">Transmembrane helix</keyword>
<name>A0A437JSX4_9BURK</name>
<dbReference type="GO" id="GO:0008137">
    <property type="term" value="F:NADH dehydrogenase (ubiquinone) activity"/>
    <property type="evidence" value="ECO:0007669"/>
    <property type="project" value="InterPro"/>
</dbReference>
<keyword evidence="2 7" id="KW-0813">Transport</keyword>
<dbReference type="Pfam" id="PF00662">
    <property type="entry name" value="Proton_antipo_N"/>
    <property type="match status" value="1"/>
</dbReference>